<dbReference type="InterPro" id="IPR001279">
    <property type="entry name" value="Metallo-B-lactamas"/>
</dbReference>
<protein>
    <submittedName>
        <fullName evidence="2">MBL fold metallo-hydrolase</fullName>
    </submittedName>
</protein>
<dbReference type="Proteomes" id="UP001499978">
    <property type="component" value="Unassembled WGS sequence"/>
</dbReference>
<dbReference type="PANTHER" id="PTHR23131">
    <property type="entry name" value="ENDORIBONUCLEASE LACTB2"/>
    <property type="match status" value="1"/>
</dbReference>
<comment type="caution">
    <text evidence="2">The sequence shown here is derived from an EMBL/GenBank/DDBJ whole genome shotgun (WGS) entry which is preliminary data.</text>
</comment>
<dbReference type="InterPro" id="IPR036866">
    <property type="entry name" value="RibonucZ/Hydroxyglut_hydro"/>
</dbReference>
<evidence type="ECO:0000259" key="1">
    <source>
        <dbReference type="SMART" id="SM00849"/>
    </source>
</evidence>
<evidence type="ECO:0000313" key="2">
    <source>
        <dbReference type="EMBL" id="GAA2518697.1"/>
    </source>
</evidence>
<organism evidence="2 3">
    <name type="scientific">Pilimelia columellifera subsp. columellifera</name>
    <dbReference type="NCBI Taxonomy" id="706583"/>
    <lineage>
        <taxon>Bacteria</taxon>
        <taxon>Bacillati</taxon>
        <taxon>Actinomycetota</taxon>
        <taxon>Actinomycetes</taxon>
        <taxon>Micromonosporales</taxon>
        <taxon>Micromonosporaceae</taxon>
        <taxon>Pilimelia</taxon>
    </lineage>
</organism>
<accession>A0ABN3NFU4</accession>
<dbReference type="InterPro" id="IPR050662">
    <property type="entry name" value="Sec-metab_biosynth-thioest"/>
</dbReference>
<dbReference type="Gene3D" id="1.10.10.10">
    <property type="entry name" value="Winged helix-like DNA-binding domain superfamily/Winged helix DNA-binding domain"/>
    <property type="match status" value="1"/>
</dbReference>
<evidence type="ECO:0000313" key="3">
    <source>
        <dbReference type="Proteomes" id="UP001499978"/>
    </source>
</evidence>
<dbReference type="PANTHER" id="PTHR23131:SF0">
    <property type="entry name" value="ENDORIBONUCLEASE LACTB2"/>
    <property type="match status" value="1"/>
</dbReference>
<proteinExistence type="predicted"/>
<dbReference type="Pfam" id="PF00753">
    <property type="entry name" value="Lactamase_B"/>
    <property type="match status" value="1"/>
</dbReference>
<dbReference type="RefSeq" id="WP_344170228.1">
    <property type="nucleotide sequence ID" value="NZ_BAAARY010000005.1"/>
</dbReference>
<dbReference type="InterPro" id="IPR036388">
    <property type="entry name" value="WH-like_DNA-bd_sf"/>
</dbReference>
<sequence>MVGGPARVTVSAATATERLPGWVTLVRAPNPGPMTLDGTNTWVLRPSPDAPAVVIDPGPLDHGHLDAVLALGPVGQVLVTHRHHDHIEGLDTFCDRAGAELVDSDQLTVNRLTITRLATPGHTADSVCLVAEVAGERVVATGDTILGRGTTVVAWPDGSLADYLDSLATLAAYAGVPALTGHGPALADTAAAAAFYRDHRLARLEQVRAAVRAGAVTAADIVDRVYAGLDPALREAAEWSARAQLEHVRGERT</sequence>
<gene>
    <name evidence="2" type="ORF">GCM10010201_14630</name>
</gene>
<dbReference type="SUPFAM" id="SSF56281">
    <property type="entry name" value="Metallo-hydrolase/oxidoreductase"/>
    <property type="match status" value="1"/>
</dbReference>
<dbReference type="SMART" id="SM00849">
    <property type="entry name" value="Lactamase_B"/>
    <property type="match status" value="1"/>
</dbReference>
<feature type="domain" description="Metallo-beta-lactamase" evidence="1">
    <location>
        <begin position="38"/>
        <end position="182"/>
    </location>
</feature>
<dbReference type="EMBL" id="BAAARY010000005">
    <property type="protein sequence ID" value="GAA2518697.1"/>
    <property type="molecule type" value="Genomic_DNA"/>
</dbReference>
<name>A0ABN3NFU4_9ACTN</name>
<keyword evidence="3" id="KW-1185">Reference proteome</keyword>
<dbReference type="Gene3D" id="3.60.15.10">
    <property type="entry name" value="Ribonuclease Z/Hydroxyacylglutathione hydrolase-like"/>
    <property type="match status" value="2"/>
</dbReference>
<dbReference type="CDD" id="cd16278">
    <property type="entry name" value="metallo-hydrolase-like_MBL-fold"/>
    <property type="match status" value="1"/>
</dbReference>
<reference evidence="2 3" key="1">
    <citation type="journal article" date="2019" name="Int. J. Syst. Evol. Microbiol.">
        <title>The Global Catalogue of Microorganisms (GCM) 10K type strain sequencing project: providing services to taxonomists for standard genome sequencing and annotation.</title>
        <authorList>
            <consortium name="The Broad Institute Genomics Platform"/>
            <consortium name="The Broad Institute Genome Sequencing Center for Infectious Disease"/>
            <person name="Wu L."/>
            <person name="Ma J."/>
        </authorList>
    </citation>
    <scope>NUCLEOTIDE SEQUENCE [LARGE SCALE GENOMIC DNA]</scope>
    <source>
        <strain evidence="2 3">JCM 3367</strain>
    </source>
</reference>